<evidence type="ECO:0008006" key="3">
    <source>
        <dbReference type="Google" id="ProtNLM"/>
    </source>
</evidence>
<comment type="caution">
    <text evidence="1">The sequence shown here is derived from an EMBL/GenBank/DDBJ whole genome shotgun (WGS) entry which is preliminary data.</text>
</comment>
<proteinExistence type="predicted"/>
<reference evidence="2" key="1">
    <citation type="journal article" date="2019" name="Int. J. Syst. Evol. Microbiol.">
        <title>The Global Catalogue of Microorganisms (GCM) 10K type strain sequencing project: providing services to taxonomists for standard genome sequencing and annotation.</title>
        <authorList>
            <consortium name="The Broad Institute Genomics Platform"/>
            <consortium name="The Broad Institute Genome Sequencing Center for Infectious Disease"/>
            <person name="Wu L."/>
            <person name="Ma J."/>
        </authorList>
    </citation>
    <scope>NUCLEOTIDE SEQUENCE [LARGE SCALE GENOMIC DNA]</scope>
    <source>
        <strain evidence="2">JCM 9371</strain>
    </source>
</reference>
<protein>
    <recommendedName>
        <fullName evidence="3">Phage tail protein</fullName>
    </recommendedName>
</protein>
<evidence type="ECO:0000313" key="1">
    <source>
        <dbReference type="EMBL" id="MFD0687811.1"/>
    </source>
</evidence>
<keyword evidence="2" id="KW-1185">Reference proteome</keyword>
<dbReference type="Proteomes" id="UP001597063">
    <property type="component" value="Unassembled WGS sequence"/>
</dbReference>
<sequence length="386" mass="40109">MTVRYIRQNLVANQFAPAVRAFGNIAVIGKIAPPAQSPPADLAAVNTPVDFTDPAEALRRAPGDLGQAIALALTQSPGPSLVTGVRVSETSPNFQAALDVVAGLDVQLVVLANTPMTAANTAVGNPNATPPTSDGPVVALAKHVVSVSETGADGRQRIGVAMLPKDSADPSVVSGALSTDRMVYIAHRSTQDAAAAVAGTIAGYEPHVTLLLKQVAITSPSFTQAQIEAINGSENFGSGPAAKNGVNWLASPALIPGNAVYLGEGYTGNPGGITYIDARRYIDGLSFQLNARLIRSIGNVRITRAGLRALIAQIEAILGPQQQADILTSFEVSVPLLALLDRDPATLTAAEAQRVHDAETQRLVQILVAVNYAGQVHRMSLTVTFN</sequence>
<organism evidence="1 2">
    <name type="scientific">Actinomadura fibrosa</name>
    <dbReference type="NCBI Taxonomy" id="111802"/>
    <lineage>
        <taxon>Bacteria</taxon>
        <taxon>Bacillati</taxon>
        <taxon>Actinomycetota</taxon>
        <taxon>Actinomycetes</taxon>
        <taxon>Streptosporangiales</taxon>
        <taxon>Thermomonosporaceae</taxon>
        <taxon>Actinomadura</taxon>
    </lineage>
</organism>
<evidence type="ECO:0000313" key="2">
    <source>
        <dbReference type="Proteomes" id="UP001597063"/>
    </source>
</evidence>
<gene>
    <name evidence="1" type="ORF">ACFQZM_25175</name>
</gene>
<name>A0ABW2XN50_9ACTN</name>
<dbReference type="EMBL" id="JBHTGP010000013">
    <property type="protein sequence ID" value="MFD0687811.1"/>
    <property type="molecule type" value="Genomic_DNA"/>
</dbReference>
<dbReference type="RefSeq" id="WP_207399827.1">
    <property type="nucleotide sequence ID" value="NZ_CAACUY010000047.1"/>
</dbReference>
<accession>A0ABW2XN50</accession>